<dbReference type="InterPro" id="IPR011053">
    <property type="entry name" value="Single_hybrid_motif"/>
</dbReference>
<feature type="domain" description="AprE-like beta-barrel" evidence="5">
    <location>
        <begin position="330"/>
        <end position="423"/>
    </location>
</feature>
<gene>
    <name evidence="6" type="ORF">GNZ12_04095</name>
</gene>
<dbReference type="PRINTS" id="PR01490">
    <property type="entry name" value="RTXTOXIND"/>
</dbReference>
<comment type="caution">
    <text evidence="6">The sequence shown here is derived from an EMBL/GenBank/DDBJ whole genome shotgun (WGS) entry which is preliminary data.</text>
</comment>
<keyword evidence="1" id="KW-0175">Coiled coil</keyword>
<dbReference type="RefSeq" id="WP_172309139.1">
    <property type="nucleotide sequence ID" value="NZ_WOEY01000017.1"/>
</dbReference>
<evidence type="ECO:0000313" key="7">
    <source>
        <dbReference type="Proteomes" id="UP000652198"/>
    </source>
</evidence>
<proteinExistence type="predicted"/>
<dbReference type="InterPro" id="IPR058982">
    <property type="entry name" value="Beta-barrel_AprE"/>
</dbReference>
<dbReference type="InterPro" id="IPR050739">
    <property type="entry name" value="MFP"/>
</dbReference>
<name>A0ABX2BHV2_9BURK</name>
<dbReference type="PANTHER" id="PTHR30386">
    <property type="entry name" value="MEMBRANE FUSION SUBUNIT OF EMRAB-TOLC MULTIDRUG EFFLUX PUMP"/>
    <property type="match status" value="1"/>
</dbReference>
<sequence>MSDISTVPDTEQAEEAQEPQQQNKRALLFRPAALEYRKHQWLGEVVLTGSARRLSGSVVFFAIAVAVVLFLIFGEYTRKEEVQGRVMIDNGAAEIYPPTVGTVLRVLVNEGDAVKAGQPLLTISTERTSAVGNSREQISAELNARRSSLESDARHIGSIFEQNIAMLKAKSIELSAGIEHLDMEITTLDARSRLAEIDSARFAQLRHDDVVSQSEYEQHEQSMLTGRAQLEDLRRQRTASQVELAQVNADLRNAPLDEQNQLGTIRRQMLQVDGELADNESNREITIPAQIAGTVTALLARPGQSVNGSTPLMSLLPQGGSLDVKLFAPSKAVGFVKIGAPVELRYEAFPYQKFGAYAGKVTQIARTALSPAQLQAQAVTDTGDPDRSENLYQITVALNSQTINAYGEAIPLQDGMRVDADVVLDTRKLYEWVLEPLYTLTRRSP</sequence>
<keyword evidence="3" id="KW-0812">Transmembrane</keyword>
<reference evidence="6 7" key="1">
    <citation type="submission" date="2019-11" db="EMBL/GenBank/DDBJ databases">
        <title>Metabolism of dissolved organic matter in forest soils.</title>
        <authorList>
            <person name="Cyle K.T."/>
            <person name="Wilhelm R.C."/>
            <person name="Martinez C.E."/>
        </authorList>
    </citation>
    <scope>NUCLEOTIDE SEQUENCE [LARGE SCALE GENOMIC DNA]</scope>
    <source>
        <strain evidence="6 7">1N</strain>
    </source>
</reference>
<dbReference type="Gene3D" id="2.40.50.100">
    <property type="match status" value="1"/>
</dbReference>
<protein>
    <submittedName>
        <fullName evidence="6">HlyD family efflux transporter periplasmic adaptor subunit</fullName>
    </submittedName>
</protein>
<dbReference type="Gene3D" id="2.40.30.170">
    <property type="match status" value="1"/>
</dbReference>
<keyword evidence="3" id="KW-1133">Transmembrane helix</keyword>
<feature type="region of interest" description="Disordered" evidence="2">
    <location>
        <begin position="1"/>
        <end position="23"/>
    </location>
</feature>
<keyword evidence="7" id="KW-1185">Reference proteome</keyword>
<dbReference type="PANTHER" id="PTHR30386:SF28">
    <property type="entry name" value="EXPORTED PROTEIN"/>
    <property type="match status" value="1"/>
</dbReference>
<dbReference type="GeneID" id="77194125"/>
<evidence type="ECO:0000259" key="4">
    <source>
        <dbReference type="Pfam" id="PF25988"/>
    </source>
</evidence>
<organism evidence="6 7">
    <name type="scientific">Paraburkholderia solitsugae</name>
    <dbReference type="NCBI Taxonomy" id="2675748"/>
    <lineage>
        <taxon>Bacteria</taxon>
        <taxon>Pseudomonadati</taxon>
        <taxon>Pseudomonadota</taxon>
        <taxon>Betaproteobacteria</taxon>
        <taxon>Burkholderiales</taxon>
        <taxon>Burkholderiaceae</taxon>
        <taxon>Paraburkholderia</taxon>
    </lineage>
</organism>
<evidence type="ECO:0000256" key="3">
    <source>
        <dbReference type="SAM" id="Phobius"/>
    </source>
</evidence>
<evidence type="ECO:0000313" key="6">
    <source>
        <dbReference type="EMBL" id="NPT40505.1"/>
    </source>
</evidence>
<dbReference type="Pfam" id="PF25988">
    <property type="entry name" value="HH_CyaD"/>
    <property type="match status" value="1"/>
</dbReference>
<feature type="transmembrane region" description="Helical" evidence="3">
    <location>
        <begin position="54"/>
        <end position="73"/>
    </location>
</feature>
<feature type="coiled-coil region" evidence="1">
    <location>
        <begin position="216"/>
        <end position="250"/>
    </location>
</feature>
<keyword evidence="3" id="KW-0472">Membrane</keyword>
<accession>A0ABX2BHV2</accession>
<evidence type="ECO:0000256" key="2">
    <source>
        <dbReference type="SAM" id="MobiDB-lite"/>
    </source>
</evidence>
<dbReference type="EMBL" id="WOEY01000017">
    <property type="protein sequence ID" value="NPT40505.1"/>
    <property type="molecule type" value="Genomic_DNA"/>
</dbReference>
<dbReference type="Proteomes" id="UP000652198">
    <property type="component" value="Unassembled WGS sequence"/>
</dbReference>
<feature type="domain" description="CyaD-like alpha-helical hairpin" evidence="4">
    <location>
        <begin position="162"/>
        <end position="252"/>
    </location>
</feature>
<dbReference type="InterPro" id="IPR059040">
    <property type="entry name" value="HH_CyaD-like"/>
</dbReference>
<dbReference type="Pfam" id="PF26002">
    <property type="entry name" value="Beta-barrel_AprE"/>
    <property type="match status" value="1"/>
</dbReference>
<evidence type="ECO:0000259" key="5">
    <source>
        <dbReference type="Pfam" id="PF26002"/>
    </source>
</evidence>
<dbReference type="SUPFAM" id="SSF51230">
    <property type="entry name" value="Single hybrid motif"/>
    <property type="match status" value="1"/>
</dbReference>
<evidence type="ECO:0000256" key="1">
    <source>
        <dbReference type="SAM" id="Coils"/>
    </source>
</evidence>